<comment type="caution">
    <text evidence="2">The sequence shown here is derived from an EMBL/GenBank/DDBJ whole genome shotgun (WGS) entry which is preliminary data.</text>
</comment>
<gene>
    <name evidence="2" type="ORF">CDV36_002168</name>
</gene>
<name>A0A3M2SKX0_9HYPO</name>
<dbReference type="AlphaFoldDB" id="A0A3M2SKX0"/>
<evidence type="ECO:0000313" key="2">
    <source>
        <dbReference type="EMBL" id="RMJ18203.1"/>
    </source>
</evidence>
<dbReference type="EMBL" id="NKUJ01000022">
    <property type="protein sequence ID" value="RMJ18203.1"/>
    <property type="molecule type" value="Genomic_DNA"/>
</dbReference>
<sequence>MPRSNCRHAIPALSRQTPENTVLLINLTSYNDYYCFWWPVDGSSGFNDISQIKNRRLSTKSRFRFRRFCERSLCLLFEITKRSRQRRLMVSPLLSACTFHREIISLHASDMWLTSWSDKKFRNRLVPGPVGRLDEYTNERSFVGSPGEIVSFSDDGRSGKREYVAWNEFDLDPNHITIKLLTSRRGKSATIVVVIAFEVNMSSLFGMTFSGTHWFPNEYTAES</sequence>
<organism evidence="2 3">
    <name type="scientific">Fusarium kuroshium</name>
    <dbReference type="NCBI Taxonomy" id="2010991"/>
    <lineage>
        <taxon>Eukaryota</taxon>
        <taxon>Fungi</taxon>
        <taxon>Dikarya</taxon>
        <taxon>Ascomycota</taxon>
        <taxon>Pezizomycotina</taxon>
        <taxon>Sordariomycetes</taxon>
        <taxon>Hypocreomycetidae</taxon>
        <taxon>Hypocreales</taxon>
        <taxon>Nectriaceae</taxon>
        <taxon>Fusarium</taxon>
        <taxon>Fusarium solani species complex</taxon>
    </lineage>
</organism>
<evidence type="ECO:0000256" key="1">
    <source>
        <dbReference type="SAM" id="Phobius"/>
    </source>
</evidence>
<feature type="transmembrane region" description="Helical" evidence="1">
    <location>
        <begin position="189"/>
        <end position="209"/>
    </location>
</feature>
<evidence type="ECO:0000313" key="3">
    <source>
        <dbReference type="Proteomes" id="UP000277212"/>
    </source>
</evidence>
<dbReference type="Proteomes" id="UP000277212">
    <property type="component" value="Unassembled WGS sequence"/>
</dbReference>
<keyword evidence="1" id="KW-1133">Transmembrane helix</keyword>
<protein>
    <submittedName>
        <fullName evidence="2">Uncharacterized protein</fullName>
    </submittedName>
</protein>
<keyword evidence="1" id="KW-0472">Membrane</keyword>
<accession>A0A3M2SKX0</accession>
<proteinExistence type="predicted"/>
<keyword evidence="3" id="KW-1185">Reference proteome</keyword>
<keyword evidence="1" id="KW-0812">Transmembrane</keyword>
<reference evidence="2 3" key="1">
    <citation type="submission" date="2017-06" db="EMBL/GenBank/DDBJ databases">
        <title>Comparative genomic analysis of Ambrosia Fusariam Clade fungi.</title>
        <authorList>
            <person name="Stajich J.E."/>
            <person name="Carrillo J."/>
            <person name="Kijimoto T."/>
            <person name="Eskalen A."/>
            <person name="O'Donnell K."/>
            <person name="Kasson M."/>
        </authorList>
    </citation>
    <scope>NUCLEOTIDE SEQUENCE [LARGE SCALE GENOMIC DNA]</scope>
    <source>
        <strain evidence="2">UCR3666</strain>
    </source>
</reference>